<gene>
    <name evidence="9" type="ORF">V5F32_23615</name>
</gene>
<dbReference type="PRINTS" id="PR00039">
    <property type="entry name" value="HTHLYSR"/>
</dbReference>
<dbReference type="InterPro" id="IPR036390">
    <property type="entry name" value="WH_DNA-bd_sf"/>
</dbReference>
<dbReference type="InterPro" id="IPR036388">
    <property type="entry name" value="WH-like_DNA-bd_sf"/>
</dbReference>
<dbReference type="Pfam" id="PF03466">
    <property type="entry name" value="LysR_substrate"/>
    <property type="match status" value="1"/>
</dbReference>
<comment type="similarity">
    <text evidence="1">Belongs to the LysR transcriptional regulatory family.</text>
</comment>
<evidence type="ECO:0000256" key="3">
    <source>
        <dbReference type="ARBA" id="ARBA00023125"/>
    </source>
</evidence>
<dbReference type="Gene3D" id="3.40.190.290">
    <property type="match status" value="1"/>
</dbReference>
<comment type="caution">
    <text evidence="9">The sequence shown here is derived from an EMBL/GenBank/DDBJ whole genome shotgun (WGS) entry which is preliminary data.</text>
</comment>
<evidence type="ECO:0000256" key="2">
    <source>
        <dbReference type="ARBA" id="ARBA00023015"/>
    </source>
</evidence>
<evidence type="ECO:0000256" key="1">
    <source>
        <dbReference type="ARBA" id="ARBA00009437"/>
    </source>
</evidence>
<dbReference type="SUPFAM" id="SSF46785">
    <property type="entry name" value="Winged helix' DNA-binding domain"/>
    <property type="match status" value="1"/>
</dbReference>
<feature type="chain" id="PRO_5047306537" description="HTH-type transcriptional regulator CbbR" evidence="7">
    <location>
        <begin position="26"/>
        <end position="320"/>
    </location>
</feature>
<dbReference type="Proteomes" id="UP001604002">
    <property type="component" value="Unassembled WGS sequence"/>
</dbReference>
<keyword evidence="3" id="KW-0238">DNA-binding</keyword>
<dbReference type="Gene3D" id="1.10.10.10">
    <property type="entry name" value="Winged helix-like DNA-binding domain superfamily/Winged helix DNA-binding domain"/>
    <property type="match status" value="1"/>
</dbReference>
<evidence type="ECO:0000313" key="10">
    <source>
        <dbReference type="Proteomes" id="UP001604002"/>
    </source>
</evidence>
<keyword evidence="2" id="KW-0805">Transcription regulation</keyword>
<evidence type="ECO:0000256" key="4">
    <source>
        <dbReference type="ARBA" id="ARBA00023163"/>
    </source>
</evidence>
<dbReference type="InterPro" id="IPR005119">
    <property type="entry name" value="LysR_subst-bd"/>
</dbReference>
<keyword evidence="10" id="KW-1185">Reference proteome</keyword>
<proteinExistence type="inferred from homology"/>
<evidence type="ECO:0000256" key="6">
    <source>
        <dbReference type="ARBA" id="ARBA00043141"/>
    </source>
</evidence>
<accession>A0ABW7A364</accession>
<protein>
    <recommendedName>
        <fullName evidence="5">HTH-type transcriptional regulator CbbR</fullName>
    </recommendedName>
    <alternativeName>
        <fullName evidence="6">RuBisCO operon transcriptional regulator</fullName>
    </alternativeName>
</protein>
<evidence type="ECO:0000256" key="5">
    <source>
        <dbReference type="ARBA" id="ARBA00039279"/>
    </source>
</evidence>
<evidence type="ECO:0000256" key="7">
    <source>
        <dbReference type="SAM" id="SignalP"/>
    </source>
</evidence>
<dbReference type="SUPFAM" id="SSF53850">
    <property type="entry name" value="Periplasmic binding protein-like II"/>
    <property type="match status" value="1"/>
</dbReference>
<dbReference type="PANTHER" id="PTHR30126">
    <property type="entry name" value="HTH-TYPE TRANSCRIPTIONAL REGULATOR"/>
    <property type="match status" value="1"/>
</dbReference>
<name>A0ABW7A364_9HYPH</name>
<dbReference type="RefSeq" id="WP_149578223.1">
    <property type="nucleotide sequence ID" value="NZ_JAKOAT010000002.1"/>
</dbReference>
<keyword evidence="4" id="KW-0804">Transcription</keyword>
<feature type="signal peptide" evidence="7">
    <location>
        <begin position="1"/>
        <end position="25"/>
    </location>
</feature>
<sequence>MASHWTLKQLRLVALAAASGSYAKAAQDMGLSPPAVTAQMKALEEDLGVPVFERVDGRLRPTAAGAELLAAQQRIAHALQEAERAISALKSPDRGSVVVGVVSTAKYFAPMALAAFRKRRPAIELKLMIGNREEIISGLMSLDLDVAVMGRPPAELEAETQILGDHPHVVIAPPAHRLIGRRISPTELAKEPLLVREPGSGTRILMERVFEEAGVAQPAIAMEIGSNETIKQAVMAGLGLSFISAHTVAAEVADGRLKVLEVQGLPVVRQWLVVRAKEKRLLPAGRALLDFLAREGGSFLPQMPEGEGGRCFLPQKKPAA</sequence>
<evidence type="ECO:0000259" key="8">
    <source>
        <dbReference type="PROSITE" id="PS50931"/>
    </source>
</evidence>
<feature type="domain" description="HTH lysR-type" evidence="8">
    <location>
        <begin position="5"/>
        <end position="62"/>
    </location>
</feature>
<dbReference type="PANTHER" id="PTHR30126:SF5">
    <property type="entry name" value="HTH-TYPE TRANSCRIPTIONAL ACTIVATOR CMPR"/>
    <property type="match status" value="1"/>
</dbReference>
<organism evidence="9 10">
    <name type="scientific">Xanthobacter oligotrophicus</name>
    <dbReference type="NCBI Taxonomy" id="2607286"/>
    <lineage>
        <taxon>Bacteria</taxon>
        <taxon>Pseudomonadati</taxon>
        <taxon>Pseudomonadota</taxon>
        <taxon>Alphaproteobacteria</taxon>
        <taxon>Hyphomicrobiales</taxon>
        <taxon>Xanthobacteraceae</taxon>
        <taxon>Xanthobacter</taxon>
    </lineage>
</organism>
<dbReference type="InterPro" id="IPR000847">
    <property type="entry name" value="LysR_HTH_N"/>
</dbReference>
<dbReference type="EMBL" id="JBAFVH010000024">
    <property type="protein sequence ID" value="MFG1375172.1"/>
    <property type="molecule type" value="Genomic_DNA"/>
</dbReference>
<keyword evidence="7" id="KW-0732">Signal</keyword>
<dbReference type="CDD" id="cd08419">
    <property type="entry name" value="PBP2_CbbR_RubisCO_like"/>
    <property type="match status" value="1"/>
</dbReference>
<evidence type="ECO:0000313" key="9">
    <source>
        <dbReference type="EMBL" id="MFG1375172.1"/>
    </source>
</evidence>
<reference evidence="9 10" key="1">
    <citation type="submission" date="2024-02" db="EMBL/GenBank/DDBJ databases">
        <title>Expansion and revision of Xanthobacter and proposal of Roseixanthobacter gen. nov.</title>
        <authorList>
            <person name="Soltysiak M.P.M."/>
            <person name="Jalihal A."/>
            <person name="Ory A."/>
            <person name="Chrisophersen C."/>
            <person name="Lee A.D."/>
            <person name="Boulton J."/>
            <person name="Springer M."/>
        </authorList>
    </citation>
    <scope>NUCLEOTIDE SEQUENCE [LARGE SCALE GENOMIC DNA]</scope>
    <source>
        <strain evidence="9 10">23A</strain>
    </source>
</reference>
<dbReference type="PROSITE" id="PS50931">
    <property type="entry name" value="HTH_LYSR"/>
    <property type="match status" value="1"/>
</dbReference>
<dbReference type="Pfam" id="PF00126">
    <property type="entry name" value="HTH_1"/>
    <property type="match status" value="1"/>
</dbReference>